<gene>
    <name evidence="2" type="primary">bshC</name>
    <name evidence="5" type="ORF">C8P70_11526</name>
</gene>
<protein>
    <recommendedName>
        <fullName evidence="2">Putative cysteine ligase BshC</fullName>
        <ecNumber evidence="2">6.-.-.-</ecNumber>
    </recommendedName>
</protein>
<dbReference type="AlphaFoldDB" id="A0A4V3E8G8"/>
<reference evidence="5 6" key="1">
    <citation type="submission" date="2019-03" db="EMBL/GenBank/DDBJ databases">
        <title>Genomic Encyclopedia of Archaeal and Bacterial Type Strains, Phase II (KMG-II): from individual species to whole genera.</title>
        <authorList>
            <person name="Goeker M."/>
        </authorList>
    </citation>
    <scope>NUCLEOTIDE SEQUENCE [LARGE SCALE GENOMIC DNA]</scope>
    <source>
        <strain evidence="5 6">DSM 28213</strain>
    </source>
</reference>
<dbReference type="PIRSF" id="PIRSF012535">
    <property type="entry name" value="UCP012535"/>
    <property type="match status" value="1"/>
</dbReference>
<evidence type="ECO:0000313" key="6">
    <source>
        <dbReference type="Proteomes" id="UP000295215"/>
    </source>
</evidence>
<sequence length="529" mass="62406">MSLNSVTFQNSGYFSKLIIDYLNQEKSIASLYNRFPTIENFKKQIEEKELNFPTINRQILHRVLTEQYSKIKPSNKTLNNINALSDSNTYTITTGHQLNLFTGPLYFLYKIISTINLSEKLNISYPGHHFVPVYWMATEDHDFEEINHFMFEEKVICWNKDSKGPVGRLDTKGLEKVLEVFKSHIGLGNNAQKIIKLFEQAYLNNYNLAEATRFLANELFGDYGLVIIDGDHRELKQLFSPYIEKELIYQRNIIEVEKSFNLLKEYTIQVNPREINLFYITDKLRERIVYQNDIYKVNNTSIEFKQDEILEELKKYPERFSPNVILRPLYQEVILPNLCYIGGGGELAYWFELKQMFNANEITFPILLLRNSVLLINQKQRKKAEQLNLTWQDLFKKADRLIHDKTQELSQIQFNFNKQKEFLNTQFEELKTIAQQTDKSFIGAVLAQEAKQLKGLNNLEKRLKKAEKKNHKEQLGRITLLHTELFPNNNLQERVVNFSEFYKECGDYLIEKLFQKLNPLNHEFDVLVL</sequence>
<organism evidence="5 6">
    <name type="scientific">Myroides indicus</name>
    <dbReference type="NCBI Taxonomy" id="1323422"/>
    <lineage>
        <taxon>Bacteria</taxon>
        <taxon>Pseudomonadati</taxon>
        <taxon>Bacteroidota</taxon>
        <taxon>Flavobacteriia</taxon>
        <taxon>Flavobacteriales</taxon>
        <taxon>Flavobacteriaceae</taxon>
        <taxon>Myroides</taxon>
    </lineage>
</organism>
<keyword evidence="6" id="KW-1185">Reference proteome</keyword>
<keyword evidence="2" id="KW-0175">Coiled coil</keyword>
<evidence type="ECO:0000259" key="4">
    <source>
        <dbReference type="Pfam" id="PF24850"/>
    </source>
</evidence>
<dbReference type="EMBL" id="SOAG01000015">
    <property type="protein sequence ID" value="TDS57527.1"/>
    <property type="molecule type" value="Genomic_DNA"/>
</dbReference>
<feature type="domain" description="Bacillithiol biosynthesis BshC N-terminal Rossmann-like" evidence="3">
    <location>
        <begin position="1"/>
        <end position="371"/>
    </location>
</feature>
<dbReference type="GO" id="GO:0016874">
    <property type="term" value="F:ligase activity"/>
    <property type="evidence" value="ECO:0007669"/>
    <property type="project" value="UniProtKB-UniRule"/>
</dbReference>
<dbReference type="InterPro" id="IPR055399">
    <property type="entry name" value="CC_BshC"/>
</dbReference>
<proteinExistence type="inferred from homology"/>
<evidence type="ECO:0000256" key="2">
    <source>
        <dbReference type="HAMAP-Rule" id="MF_01867"/>
    </source>
</evidence>
<name>A0A4V3E8G8_9FLAO</name>
<dbReference type="InterPro" id="IPR011199">
    <property type="entry name" value="Bacillithiol_biosynth_BshC"/>
</dbReference>
<comment type="similarity">
    <text evidence="2">Belongs to the BshC family.</text>
</comment>
<feature type="coiled-coil region" evidence="2">
    <location>
        <begin position="446"/>
        <end position="476"/>
    </location>
</feature>
<keyword evidence="1 2" id="KW-0436">Ligase</keyword>
<feature type="domain" description="Bacillithiol biosynthesis BshC C-terminal coiled-coil" evidence="4">
    <location>
        <begin position="373"/>
        <end position="527"/>
    </location>
</feature>
<comment type="caution">
    <text evidence="5">The sequence shown here is derived from an EMBL/GenBank/DDBJ whole genome shotgun (WGS) entry which is preliminary data.</text>
</comment>
<evidence type="ECO:0000259" key="3">
    <source>
        <dbReference type="Pfam" id="PF10079"/>
    </source>
</evidence>
<dbReference type="OrthoDB" id="9765151at2"/>
<dbReference type="InterPro" id="IPR055398">
    <property type="entry name" value="Rossmann-like_BshC"/>
</dbReference>
<evidence type="ECO:0000256" key="1">
    <source>
        <dbReference type="ARBA" id="ARBA00022598"/>
    </source>
</evidence>
<dbReference type="RefSeq" id="WP_133712705.1">
    <property type="nucleotide sequence ID" value="NZ_SOAG01000015.1"/>
</dbReference>
<dbReference type="HAMAP" id="MF_01867">
    <property type="entry name" value="BshC"/>
    <property type="match status" value="1"/>
</dbReference>
<dbReference type="Proteomes" id="UP000295215">
    <property type="component" value="Unassembled WGS sequence"/>
</dbReference>
<evidence type="ECO:0000313" key="5">
    <source>
        <dbReference type="EMBL" id="TDS57527.1"/>
    </source>
</evidence>
<dbReference type="NCBIfam" id="TIGR03998">
    <property type="entry name" value="thiol_BshC"/>
    <property type="match status" value="1"/>
</dbReference>
<accession>A0A4V3E8G8</accession>
<dbReference type="EC" id="6.-.-.-" evidence="2"/>
<dbReference type="Pfam" id="PF10079">
    <property type="entry name" value="Rossmann-like_BshC"/>
    <property type="match status" value="1"/>
</dbReference>
<dbReference type="Pfam" id="PF24850">
    <property type="entry name" value="CC_BshC"/>
    <property type="match status" value="1"/>
</dbReference>